<reference evidence="1 2" key="1">
    <citation type="journal article" date="2014" name="J. Bacteriol.">
        <title>Characterization of novel virulent broad-host-range phages of Xylella fastidiosa and Xanthomonas.</title>
        <authorList>
            <person name="Ahern S.J."/>
            <person name="Das M."/>
            <person name="Bhowmick T.S."/>
            <person name="Young R."/>
            <person name="Gonzalez C.F."/>
        </authorList>
    </citation>
    <scope>NUCLEOTIDE SEQUENCE [LARGE SCALE GENOMIC DNA]</scope>
</reference>
<evidence type="ECO:0000313" key="1">
    <source>
        <dbReference type="EMBL" id="AHB12245.1"/>
    </source>
</evidence>
<proteinExistence type="predicted"/>
<dbReference type="EMBL" id="KF626668">
    <property type="protein sequence ID" value="AHB12245.1"/>
    <property type="molecule type" value="Genomic_DNA"/>
</dbReference>
<gene>
    <name evidence="1" type="ORF">Salvo_45</name>
</gene>
<sequence>MAGITGQFSSEVERGINNAMLSEDLDDNTEVVSMFDFYEMRPGLQGGYGRWRVHADNHWGVTGQRKSTSFFDDYYNRIYIVPAALDAGNLLSTQVRHIILWNAYVTPQTLENAALGPQAGISMSLPVGVSLPYEMEPLRELDFTVQIELSGPPTIDSYANFTVEGITYTVPITGRRIVLFPFAPNWGSPVDETVTMRSWVLAAEDGSEQTGSESGEVPRRTLEYNINLRTALQAQRCENLLFAWQSRFFGVPHWGEEERIDADVAAGATTIPFDTFGLSLEPGSLVALYLDDETNEIREVQTVGVDGITVTTGLQYDWPEGSRIYPCFVGLMNDAMSGSRETSTVGRMPVAFDCEPSVTPGNVALNIAPLTYRGKELFLGRINWQSAMPFTFTSDVKRVDSNTGKFVAFSSAGFSKMSRRHNWTLFNRGDIFSFRQFLGRRQGVARSVFMPSGTVDFNMAAPILDTEDILVVENNEYGALAGAHPARRDIIIELHDGTYFCRRILGTSDFDNFTRLQLDSSLGVSLDVDDVARISFLTLYRFESPSTTIRHLTDSKATVEAIMVAKTTED</sequence>
<evidence type="ECO:0000313" key="2">
    <source>
        <dbReference type="Proteomes" id="UP000018624"/>
    </source>
</evidence>
<accession>V5Q9W8</accession>
<name>V5Q9W8_9CAUD</name>
<dbReference type="OrthoDB" id="3974at10239"/>
<organism evidence="1 2">
    <name type="scientific">Xylella phage Salvo</name>
    <dbReference type="NCBI Taxonomy" id="1415147"/>
    <lineage>
        <taxon>Viruses</taxon>
        <taxon>Duplodnaviria</taxon>
        <taxon>Heunggongvirae</taxon>
        <taxon>Uroviricota</taxon>
        <taxon>Caudoviricetes</taxon>
        <taxon>Casjensviridae</taxon>
        <taxon>Salvovirus</taxon>
        <taxon>Salvovirus salvo</taxon>
    </lineage>
</organism>
<keyword evidence="2" id="KW-1185">Reference proteome</keyword>
<dbReference type="Proteomes" id="UP000018624">
    <property type="component" value="Segment"/>
</dbReference>
<protein>
    <submittedName>
        <fullName evidence="1">Tail assembly protein</fullName>
    </submittedName>
</protein>